<sequence>MSSNENVASAVRGLMKAHTPRLVAKDLAEKIGVSEHTAARKMNGKSKWTTDEVDQAAEWLKVSPLQLMRGLAAQKVAA</sequence>
<evidence type="ECO:0000259" key="1">
    <source>
        <dbReference type="Pfam" id="PF08667"/>
    </source>
</evidence>
<dbReference type="Gene3D" id="1.10.260.40">
    <property type="entry name" value="lambda repressor-like DNA-binding domains"/>
    <property type="match status" value="1"/>
</dbReference>
<dbReference type="InterPro" id="IPR013975">
    <property type="entry name" value="Tscrpt_reg_BetR_N"/>
</dbReference>
<dbReference type="KEGG" id="rter:IDM49_05800"/>
<dbReference type="GeneID" id="96623743"/>
<proteinExistence type="predicted"/>
<protein>
    <submittedName>
        <fullName evidence="2">XRE family transcriptional regulator</fullName>
    </submittedName>
</protein>
<name>A0A7H2BGF7_9MICC</name>
<evidence type="ECO:0000313" key="3">
    <source>
        <dbReference type="Proteomes" id="UP000516404"/>
    </source>
</evidence>
<reference evidence="2 3" key="1">
    <citation type="submission" date="2020-09" db="EMBL/GenBank/DDBJ databases">
        <title>Investigation of environmental microbes.</title>
        <authorList>
            <person name="Ou Y."/>
            <person name="Kang Q."/>
        </authorList>
    </citation>
    <scope>NUCLEOTIDE SEQUENCE [LARGE SCALE GENOMIC DNA]</scope>
    <source>
        <strain evidence="2 3">KJZ-14</strain>
    </source>
</reference>
<organism evidence="2 3">
    <name type="scientific">Rothia terrae</name>
    <dbReference type="NCBI Taxonomy" id="396015"/>
    <lineage>
        <taxon>Bacteria</taxon>
        <taxon>Bacillati</taxon>
        <taxon>Actinomycetota</taxon>
        <taxon>Actinomycetes</taxon>
        <taxon>Micrococcales</taxon>
        <taxon>Micrococcaceae</taxon>
        <taxon>Rothia</taxon>
    </lineage>
</organism>
<dbReference type="Pfam" id="PF08667">
    <property type="entry name" value="BetR"/>
    <property type="match status" value="1"/>
</dbReference>
<dbReference type="SUPFAM" id="SSF47413">
    <property type="entry name" value="lambda repressor-like DNA-binding domains"/>
    <property type="match status" value="1"/>
</dbReference>
<gene>
    <name evidence="2" type="ORF">IDM49_05800</name>
</gene>
<dbReference type="AlphaFoldDB" id="A0A7H2BGF7"/>
<dbReference type="RefSeq" id="WP_190725349.1">
    <property type="nucleotide sequence ID" value="NZ_CP061539.1"/>
</dbReference>
<accession>A0A7H2BGF7</accession>
<feature type="domain" description="Transcription regulator BetR N-terminal" evidence="1">
    <location>
        <begin position="4"/>
        <end position="75"/>
    </location>
</feature>
<keyword evidence="3" id="KW-1185">Reference proteome</keyword>
<dbReference type="InterPro" id="IPR010982">
    <property type="entry name" value="Lambda_DNA-bd_dom_sf"/>
</dbReference>
<evidence type="ECO:0000313" key="2">
    <source>
        <dbReference type="EMBL" id="QNV38753.1"/>
    </source>
</evidence>
<dbReference type="GO" id="GO:0003677">
    <property type="term" value="F:DNA binding"/>
    <property type="evidence" value="ECO:0007669"/>
    <property type="project" value="InterPro"/>
</dbReference>
<dbReference type="Proteomes" id="UP000516404">
    <property type="component" value="Chromosome"/>
</dbReference>
<dbReference type="EMBL" id="CP061539">
    <property type="protein sequence ID" value="QNV38753.1"/>
    <property type="molecule type" value="Genomic_DNA"/>
</dbReference>